<protein>
    <recommendedName>
        <fullName evidence="4">Probable cell division protein WhiA</fullName>
    </recommendedName>
</protein>
<dbReference type="Proteomes" id="UP000485569">
    <property type="component" value="Unassembled WGS sequence"/>
</dbReference>
<accession>A0A1V5T470</accession>
<dbReference type="EMBL" id="MWBQ01000021">
    <property type="protein sequence ID" value="OQA61313.1"/>
    <property type="molecule type" value="Genomic_DNA"/>
</dbReference>
<evidence type="ECO:0000256" key="1">
    <source>
        <dbReference type="ARBA" id="ARBA00022618"/>
    </source>
</evidence>
<dbReference type="HAMAP" id="MF_01420">
    <property type="entry name" value="HTH_type_WhiA"/>
    <property type="match status" value="1"/>
</dbReference>
<name>A0A1V5T470_9BACT</name>
<dbReference type="InterPro" id="IPR039518">
    <property type="entry name" value="WhiA_LAGLIDADG_dom"/>
</dbReference>
<organism evidence="7">
    <name type="scientific">Candidatus Atribacter allofermentans</name>
    <dbReference type="NCBI Taxonomy" id="1852833"/>
    <lineage>
        <taxon>Bacteria</taxon>
        <taxon>Pseudomonadati</taxon>
        <taxon>Atribacterota</taxon>
        <taxon>Atribacteria</taxon>
        <taxon>Atribacterales</taxon>
        <taxon>Atribacteraceae</taxon>
        <taxon>Atribacter</taxon>
    </lineage>
</organism>
<feature type="domain" description="WhiA LAGLIDADG-like" evidence="6">
    <location>
        <begin position="120"/>
        <end position="208"/>
    </location>
</feature>
<sequence>MNFQESLKTELFTIQPQNKDEVMSEFIGLIRTGAVIKKHSHELLLLFSSRHPALIKKCVTHKKSLFPHSSHTISVQERRGIPGGIFYCFDFSVTNIMLDQFGFQDVNILSNYLNQKLAAHFLRGVFESRGYISNPMRGYHLEIQFNSEKLAHYILKYLHNLQFDFRSRTVKGDINLYLKNSQLIADFIRFLGAHQSYLEMEKIMVEKSTINEITRWVNYETANLNKIVASSSRQRKKIQVLDFDDLPFHLQEIARLRLENPCSSLREIGDLCNPPLSKSEVHRRLNEIEKIADQKGFTENLT</sequence>
<dbReference type="InterPro" id="IPR003802">
    <property type="entry name" value="Sporulation_regulator_WhiA"/>
</dbReference>
<evidence type="ECO:0000259" key="5">
    <source>
        <dbReference type="Pfam" id="PF02650"/>
    </source>
</evidence>
<dbReference type="AlphaFoldDB" id="A0A1V5T470"/>
<comment type="similarity">
    <text evidence="4">Belongs to the WhiA family.</text>
</comment>
<evidence type="ECO:0000256" key="4">
    <source>
        <dbReference type="HAMAP-Rule" id="MF_01420"/>
    </source>
</evidence>
<dbReference type="InterPro" id="IPR023054">
    <property type="entry name" value="Sporulation_regulator_WhiA_C"/>
</dbReference>
<dbReference type="GO" id="GO:0043937">
    <property type="term" value="P:regulation of sporulation"/>
    <property type="evidence" value="ECO:0007669"/>
    <property type="project" value="InterPro"/>
</dbReference>
<dbReference type="Pfam" id="PF02650">
    <property type="entry name" value="HTH_WhiA"/>
    <property type="match status" value="1"/>
</dbReference>
<dbReference type="Gene3D" id="3.10.28.10">
    <property type="entry name" value="Homing endonucleases"/>
    <property type="match status" value="1"/>
</dbReference>
<proteinExistence type="inferred from homology"/>
<dbReference type="PANTHER" id="PTHR37307:SF1">
    <property type="entry name" value="CELL DIVISION PROTEIN WHIA-RELATED"/>
    <property type="match status" value="1"/>
</dbReference>
<dbReference type="SUPFAM" id="SSF55608">
    <property type="entry name" value="Homing endonucleases"/>
    <property type="match status" value="1"/>
</dbReference>
<feature type="domain" description="Sporulation regulator WhiA C-terminal" evidence="5">
    <location>
        <begin position="213"/>
        <end position="292"/>
    </location>
</feature>
<dbReference type="NCBIfam" id="TIGR00647">
    <property type="entry name" value="DNA_bind_WhiA"/>
    <property type="match status" value="1"/>
</dbReference>
<reference evidence="7" key="1">
    <citation type="submission" date="2017-02" db="EMBL/GenBank/DDBJ databases">
        <title>Delving into the versatile metabolic prowess of the omnipresent phylum Bacteroidetes.</title>
        <authorList>
            <person name="Nobu M.K."/>
            <person name="Mei R."/>
            <person name="Narihiro T."/>
            <person name="Kuroda K."/>
            <person name="Liu W.-T."/>
        </authorList>
    </citation>
    <scope>NUCLEOTIDE SEQUENCE</scope>
    <source>
        <strain evidence="7">ADurb.Bin276</strain>
    </source>
</reference>
<keyword evidence="3 4" id="KW-0131">Cell cycle</keyword>
<keyword evidence="2 4" id="KW-0238">DNA-binding</keyword>
<evidence type="ECO:0000259" key="6">
    <source>
        <dbReference type="Pfam" id="PF14527"/>
    </source>
</evidence>
<dbReference type="Pfam" id="PF14527">
    <property type="entry name" value="LAGLIDADG_WhiA"/>
    <property type="match status" value="1"/>
</dbReference>
<evidence type="ECO:0000256" key="2">
    <source>
        <dbReference type="ARBA" id="ARBA00023125"/>
    </source>
</evidence>
<dbReference type="InterPro" id="IPR027434">
    <property type="entry name" value="Homing_endonucl"/>
</dbReference>
<comment type="function">
    <text evidence="4">Involved in cell division and chromosome segregation.</text>
</comment>
<dbReference type="PANTHER" id="PTHR37307">
    <property type="entry name" value="CELL DIVISION PROTEIN WHIA-RELATED"/>
    <property type="match status" value="1"/>
</dbReference>
<evidence type="ECO:0000256" key="3">
    <source>
        <dbReference type="ARBA" id="ARBA00023306"/>
    </source>
</evidence>
<evidence type="ECO:0000313" key="7">
    <source>
        <dbReference type="EMBL" id="OQA61313.1"/>
    </source>
</evidence>
<gene>
    <name evidence="4 7" type="primary">whiA</name>
    <name evidence="7" type="ORF">BWY41_00264</name>
</gene>
<keyword evidence="1 4" id="KW-0132">Cell division</keyword>
<comment type="caution">
    <text evidence="7">The sequence shown here is derived from an EMBL/GenBank/DDBJ whole genome shotgun (WGS) entry which is preliminary data.</text>
</comment>
<dbReference type="GO" id="GO:0003677">
    <property type="term" value="F:DNA binding"/>
    <property type="evidence" value="ECO:0007669"/>
    <property type="project" value="UniProtKB-UniRule"/>
</dbReference>
<dbReference type="GO" id="GO:0051301">
    <property type="term" value="P:cell division"/>
    <property type="evidence" value="ECO:0007669"/>
    <property type="project" value="UniProtKB-UniRule"/>
</dbReference>